<comment type="caution">
    <text evidence="2">The sequence shown here is derived from an EMBL/GenBank/DDBJ whole genome shotgun (WGS) entry which is preliminary data.</text>
</comment>
<sequence length="542" mass="57502">MGLATAVTLGLERFGFNPTDQGFVVAQSWRLLHGEIPHRDLISARPLGSGYLHIIDFALPAPLLLSSTFVPCLQLIIATVVLAAWTSGVGVLRWGPVRTAVVASAAVINIHLFGMTSWHTIDGIFLIAVGWYAFDTGEQRDRVWLVRAGLFAIGFAAVTKQSFVPAVLVTLAVLLVRRRHPVSRLLLDLTALIGPSAIYLLIVTAGGGFGAMVEQLGGGRATAGQRLLSIGVIPWAIPILVVYAVAVLASTTGRPLLRGIASAAACLILGAVIVDGQLERAGGWGIVLWWAATLTIGIYAVARQSIPWRAAGMVLLGYMASLSWGYASPTLLGGSLALLAIELMVRDMRIPAGRVRIAGGVAAVVLLVATLGWMGELRLRAPYRDLPAGELTADLGESTPAMRGIRTNPATAAYVGQIVNCLDRYPASRTAVLPDNPFLYPALRVRNPFPLDWPLSAELVADSRARLDTAAERLEREGDYLVLFQTVTTRSLASATPVPATVPADAPVVDPAGIANGIRARLHGRPVTCGSFTGVWQPPRSS</sequence>
<gene>
    <name evidence="2" type="ORF">BJY24_005504</name>
</gene>
<dbReference type="RefSeq" id="WP_040754243.1">
    <property type="nucleotide sequence ID" value="NZ_JACHIT010000002.1"/>
</dbReference>
<evidence type="ECO:0000313" key="2">
    <source>
        <dbReference type="EMBL" id="MBB5916592.1"/>
    </source>
</evidence>
<proteinExistence type="predicted"/>
<feature type="transmembrane region" description="Helical" evidence="1">
    <location>
        <begin position="185"/>
        <end position="207"/>
    </location>
</feature>
<dbReference type="Proteomes" id="UP000540412">
    <property type="component" value="Unassembled WGS sequence"/>
</dbReference>
<keyword evidence="1" id="KW-0472">Membrane</keyword>
<feature type="transmembrane region" description="Helical" evidence="1">
    <location>
        <begin position="227"/>
        <end position="249"/>
    </location>
</feature>
<evidence type="ECO:0000313" key="3">
    <source>
        <dbReference type="Proteomes" id="UP000540412"/>
    </source>
</evidence>
<feature type="transmembrane region" description="Helical" evidence="1">
    <location>
        <begin position="146"/>
        <end position="176"/>
    </location>
</feature>
<accession>A0A7W9UKR8</accession>
<feature type="transmembrane region" description="Helical" evidence="1">
    <location>
        <begin position="112"/>
        <end position="134"/>
    </location>
</feature>
<feature type="transmembrane region" description="Helical" evidence="1">
    <location>
        <begin position="353"/>
        <end position="374"/>
    </location>
</feature>
<evidence type="ECO:0008006" key="4">
    <source>
        <dbReference type="Google" id="ProtNLM"/>
    </source>
</evidence>
<feature type="transmembrane region" description="Helical" evidence="1">
    <location>
        <begin position="68"/>
        <end position="92"/>
    </location>
</feature>
<feature type="transmembrane region" description="Helical" evidence="1">
    <location>
        <begin position="314"/>
        <end position="341"/>
    </location>
</feature>
<feature type="transmembrane region" description="Helical" evidence="1">
    <location>
        <begin position="286"/>
        <end position="302"/>
    </location>
</feature>
<reference evidence="2 3" key="1">
    <citation type="submission" date="2020-08" db="EMBL/GenBank/DDBJ databases">
        <title>Sequencing the genomes of 1000 actinobacteria strains.</title>
        <authorList>
            <person name="Klenk H.-P."/>
        </authorList>
    </citation>
    <scope>NUCLEOTIDE SEQUENCE [LARGE SCALE GENOMIC DNA]</scope>
    <source>
        <strain evidence="2 3">DSM 43582</strain>
    </source>
</reference>
<keyword evidence="1" id="KW-1133">Transmembrane helix</keyword>
<evidence type="ECO:0000256" key="1">
    <source>
        <dbReference type="SAM" id="Phobius"/>
    </source>
</evidence>
<feature type="transmembrane region" description="Helical" evidence="1">
    <location>
        <begin position="256"/>
        <end position="274"/>
    </location>
</feature>
<dbReference type="AlphaFoldDB" id="A0A7W9UKR8"/>
<protein>
    <recommendedName>
        <fullName evidence="4">Glycosyltransferase RgtA/B/C/D-like domain-containing protein</fullName>
    </recommendedName>
</protein>
<name>A0A7W9UKR8_9NOCA</name>
<keyword evidence="3" id="KW-1185">Reference proteome</keyword>
<organism evidence="2 3">
    <name type="scientific">Nocardia transvalensis</name>
    <dbReference type="NCBI Taxonomy" id="37333"/>
    <lineage>
        <taxon>Bacteria</taxon>
        <taxon>Bacillati</taxon>
        <taxon>Actinomycetota</taxon>
        <taxon>Actinomycetes</taxon>
        <taxon>Mycobacteriales</taxon>
        <taxon>Nocardiaceae</taxon>
        <taxon>Nocardia</taxon>
    </lineage>
</organism>
<keyword evidence="1" id="KW-0812">Transmembrane</keyword>
<dbReference type="EMBL" id="JACHIT010000002">
    <property type="protein sequence ID" value="MBB5916592.1"/>
    <property type="molecule type" value="Genomic_DNA"/>
</dbReference>